<feature type="region of interest" description="Disordered" evidence="1">
    <location>
        <begin position="112"/>
        <end position="134"/>
    </location>
</feature>
<feature type="region of interest" description="Disordered" evidence="1">
    <location>
        <begin position="708"/>
        <end position="751"/>
    </location>
</feature>
<feature type="compositionally biased region" description="Basic and acidic residues" evidence="1">
    <location>
        <begin position="710"/>
        <end position="720"/>
    </location>
</feature>
<protein>
    <recommendedName>
        <fullName evidence="4">Syndecan 1</fullName>
    </recommendedName>
</protein>
<gene>
    <name evidence="2" type="ORF">EV644_11992</name>
</gene>
<organism evidence="2 3">
    <name type="scientific">Kribbella orskensis</name>
    <dbReference type="NCBI Taxonomy" id="2512216"/>
    <lineage>
        <taxon>Bacteria</taxon>
        <taxon>Bacillati</taxon>
        <taxon>Actinomycetota</taxon>
        <taxon>Actinomycetes</taxon>
        <taxon>Propionibacteriales</taxon>
        <taxon>Kribbellaceae</taxon>
        <taxon>Kribbella</taxon>
    </lineage>
</organism>
<evidence type="ECO:0000313" key="2">
    <source>
        <dbReference type="EMBL" id="TCO14979.1"/>
    </source>
</evidence>
<comment type="caution">
    <text evidence="2">The sequence shown here is derived from an EMBL/GenBank/DDBJ whole genome shotgun (WGS) entry which is preliminary data.</text>
</comment>
<feature type="compositionally biased region" description="Low complexity" evidence="1">
    <location>
        <begin position="636"/>
        <end position="652"/>
    </location>
</feature>
<keyword evidence="3" id="KW-1185">Reference proteome</keyword>
<name>A0ABY2BBK2_9ACTN</name>
<proteinExistence type="predicted"/>
<dbReference type="EMBL" id="SLWM01000019">
    <property type="protein sequence ID" value="TCO14979.1"/>
    <property type="molecule type" value="Genomic_DNA"/>
</dbReference>
<accession>A0ABY2BBK2</accession>
<feature type="compositionally biased region" description="Gly residues" evidence="1">
    <location>
        <begin position="17"/>
        <end position="27"/>
    </location>
</feature>
<feature type="compositionally biased region" description="Low complexity" evidence="1">
    <location>
        <begin position="180"/>
        <end position="217"/>
    </location>
</feature>
<evidence type="ECO:0000256" key="1">
    <source>
        <dbReference type="SAM" id="MobiDB-lite"/>
    </source>
</evidence>
<sequence length="795" mass="80396">MRWPFHRDTTPSPDTGVGAGVGGGDSGAGSAEARAGWRELPPLQRSTADLAPIAPAASFRESLAAHQDPRFLAPLGHSLVVDAPAGEVGGYATPVSEVPSKVSFPHPPSVDISGTTAGSAPVGLQRAVDGGSSSPVPRAFSLPAATTFVASELPAVEPRPVPATPVPVTPAPVTSVSASSLPVVQTSPDPVASPSVPTVPSAPSAPRASSAPVVSRSVESHDQSHHDHTQHEHTEHEHSEHEHTEHEHAAHEQTLAGQGAEVLGAPVQEMPLVGLSEPLGQSPFVSALGGPEPGPSVQRAVEAVPVVKRAADAELVVHRVAEVGPVAPRAVEVQREVPEASVTASSKPVAHRWLQPEFALQRAAESGGVVSGGSVSGGSVAGWSLSGGGSGDVAAVSAPAMPVPVVPDNVAGAAVAQRAVDGGLPVHQVQRAVGGEPIAPEVQRTRVDEPSRGTRSEVGLVGQREMAVQRAVEAESVGRDAADRHPARIAGIGPVLQGVGEGAGGVQRVVEGATGTAGPIEQGRAEAVQRSIVRGGAAAAHGAGMHGAARERVVQRAVDVGPVVARAVAAPAELLWPPQGGVDEGEMAPLSSALPLTVPEVQRPVSVAVGNTPPAVQRVVYGHPGLGSPASPPRATPQAPSLQTAPATQAAQVPASVGQGSADGDVLSWSLGDSFHAGEPVEPAVQRADVVRSVSLQQMFSGHAMTAPAEADHAVQRDEALQEAPAVQTAEPAPAPAVAPVPAPAAGAAAGGGAKTVSAAEVEELAKRLYEPLTAKLRAELWLDRERAGRVTDRW</sequence>
<evidence type="ECO:0000313" key="3">
    <source>
        <dbReference type="Proteomes" id="UP000295818"/>
    </source>
</evidence>
<feature type="region of interest" description="Disordered" evidence="1">
    <location>
        <begin position="621"/>
        <end position="652"/>
    </location>
</feature>
<dbReference type="Proteomes" id="UP000295818">
    <property type="component" value="Unassembled WGS sequence"/>
</dbReference>
<feature type="compositionally biased region" description="Pro residues" evidence="1">
    <location>
        <begin position="733"/>
        <end position="743"/>
    </location>
</feature>
<feature type="compositionally biased region" description="Basic and acidic residues" evidence="1">
    <location>
        <begin position="218"/>
        <end position="251"/>
    </location>
</feature>
<reference evidence="2 3" key="1">
    <citation type="journal article" date="2015" name="Stand. Genomic Sci.">
        <title>Genomic Encyclopedia of Bacterial and Archaeal Type Strains, Phase III: the genomes of soil and plant-associated and newly described type strains.</title>
        <authorList>
            <person name="Whitman W.B."/>
            <person name="Woyke T."/>
            <person name="Klenk H.P."/>
            <person name="Zhou Y."/>
            <person name="Lilburn T.G."/>
            <person name="Beck B.J."/>
            <person name="De Vos P."/>
            <person name="Vandamme P."/>
            <person name="Eisen J.A."/>
            <person name="Garrity G."/>
            <person name="Hugenholtz P."/>
            <person name="Kyrpides N.C."/>
        </authorList>
    </citation>
    <scope>NUCLEOTIDE SEQUENCE [LARGE SCALE GENOMIC DNA]</scope>
    <source>
        <strain evidence="2 3">VKM Ac-2538</strain>
    </source>
</reference>
<evidence type="ECO:0008006" key="4">
    <source>
        <dbReference type="Google" id="ProtNLM"/>
    </source>
</evidence>
<feature type="region of interest" description="Disordered" evidence="1">
    <location>
        <begin position="180"/>
        <end position="253"/>
    </location>
</feature>
<feature type="region of interest" description="Disordered" evidence="1">
    <location>
        <begin position="1"/>
        <end position="35"/>
    </location>
</feature>